<name>A0A1T5MG18_9FIRM</name>
<dbReference type="OrthoDB" id="1645614at2"/>
<dbReference type="RefSeq" id="WP_079495086.1">
    <property type="nucleotide sequence ID" value="NZ_FUZT01000015.1"/>
</dbReference>
<dbReference type="EMBL" id="FUZT01000015">
    <property type="protein sequence ID" value="SKC87152.1"/>
    <property type="molecule type" value="Genomic_DNA"/>
</dbReference>
<dbReference type="InterPro" id="IPR011642">
    <property type="entry name" value="Gate_dom"/>
</dbReference>
<dbReference type="STRING" id="36842.SAMN02194393_04654"/>
<keyword evidence="4" id="KW-1185">Reference proteome</keyword>
<feature type="transmembrane region" description="Helical" evidence="1">
    <location>
        <begin position="28"/>
        <end position="47"/>
    </location>
</feature>
<feature type="transmembrane region" description="Helical" evidence="1">
    <location>
        <begin position="169"/>
        <end position="192"/>
    </location>
</feature>
<gene>
    <name evidence="3" type="ORF">SAMN02194393_04654</name>
</gene>
<proteinExistence type="predicted"/>
<evidence type="ECO:0000259" key="2">
    <source>
        <dbReference type="Pfam" id="PF07670"/>
    </source>
</evidence>
<accession>A0A1T5MG18</accession>
<feature type="domain" description="Nucleoside transporter/FeoB GTPase Gate" evidence="2">
    <location>
        <begin position="65"/>
        <end position="155"/>
    </location>
</feature>
<feature type="transmembrane region" description="Helical" evidence="1">
    <location>
        <begin position="59"/>
        <end position="83"/>
    </location>
</feature>
<feature type="transmembrane region" description="Helical" evidence="1">
    <location>
        <begin position="143"/>
        <end position="163"/>
    </location>
</feature>
<dbReference type="Pfam" id="PF07670">
    <property type="entry name" value="Gate"/>
    <property type="match status" value="1"/>
</dbReference>
<keyword evidence="1" id="KW-0812">Transmembrane</keyword>
<evidence type="ECO:0000313" key="3">
    <source>
        <dbReference type="EMBL" id="SKC87152.1"/>
    </source>
</evidence>
<protein>
    <submittedName>
        <fullName evidence="3">Sporulation integral membrane protein YlbJ</fullName>
    </submittedName>
</protein>
<evidence type="ECO:0000313" key="4">
    <source>
        <dbReference type="Proteomes" id="UP000190285"/>
    </source>
</evidence>
<feature type="transmembrane region" description="Helical" evidence="1">
    <location>
        <begin position="261"/>
        <end position="280"/>
    </location>
</feature>
<dbReference type="Proteomes" id="UP000190285">
    <property type="component" value="Unassembled WGS sequence"/>
</dbReference>
<sequence length="425" mass="47128">MTNFIVILLIILSLVLLRFKHKDIFNKLKSIVFIIIVVFMVFFIVLYPKEIIDAAHNGIILWANVVLPSLLPFFIGAEVLVGLGVVKFIGVLIEPLIRPIFNVPGEASFVFAMSITSGYPMGVKLTANLRKNKTISKSEAQRIISFCSTSGPLFMIGSVAIGMFNNASIGPYIILAHYLSAITVGIIFKFIYIDSTPKNFNKCDGKNIFKKAIEEMLKEKQNDGRTIGKLLGDSVKEAISTLVLVGGMIVTFSVITEELYLIGFFNYIMSAIKFVTYNTISIPKGIIEAMLTGIIEITMGCKIASEALLIQPTTQITLATMIISWSGLSIHAQSASLLNGTDINMNSYMISKLLHSIISGIYVLFILKLTNFNYTPLDKEAFFHIINRSVKYTWADNLIFASSMFIVIFIVLLIISILLGLSKRK</sequence>
<feature type="transmembrane region" description="Helical" evidence="1">
    <location>
        <begin position="238"/>
        <end position="255"/>
    </location>
</feature>
<feature type="transmembrane region" description="Helical" evidence="1">
    <location>
        <begin position="353"/>
        <end position="370"/>
    </location>
</feature>
<reference evidence="3 4" key="1">
    <citation type="submission" date="2017-02" db="EMBL/GenBank/DDBJ databases">
        <authorList>
            <person name="Peterson S.W."/>
        </authorList>
    </citation>
    <scope>NUCLEOTIDE SEQUENCE [LARGE SCALE GENOMIC DNA]</scope>
    <source>
        <strain evidence="3 4">M1</strain>
    </source>
</reference>
<organism evidence="3 4">
    <name type="scientific">Maledivibacter halophilus</name>
    <dbReference type="NCBI Taxonomy" id="36842"/>
    <lineage>
        <taxon>Bacteria</taxon>
        <taxon>Bacillati</taxon>
        <taxon>Bacillota</taxon>
        <taxon>Clostridia</taxon>
        <taxon>Peptostreptococcales</taxon>
        <taxon>Caminicellaceae</taxon>
        <taxon>Maledivibacter</taxon>
    </lineage>
</organism>
<feature type="transmembrane region" description="Helical" evidence="1">
    <location>
        <begin position="398"/>
        <end position="421"/>
    </location>
</feature>
<feature type="transmembrane region" description="Helical" evidence="1">
    <location>
        <begin position="103"/>
        <end position="122"/>
    </location>
</feature>
<keyword evidence="1" id="KW-0472">Membrane</keyword>
<evidence type="ECO:0000256" key="1">
    <source>
        <dbReference type="SAM" id="Phobius"/>
    </source>
</evidence>
<dbReference type="AlphaFoldDB" id="A0A1T5MG18"/>
<keyword evidence="1" id="KW-1133">Transmembrane helix</keyword>